<dbReference type="InterPro" id="IPR016181">
    <property type="entry name" value="Acyl_CoA_acyltransferase"/>
</dbReference>
<dbReference type="EMBL" id="CP008953">
    <property type="protein sequence ID" value="AIG75622.1"/>
    <property type="molecule type" value="Genomic_DNA"/>
</dbReference>
<dbReference type="SUPFAM" id="SSF55729">
    <property type="entry name" value="Acyl-CoA N-acyltransferases (Nat)"/>
    <property type="match status" value="1"/>
</dbReference>
<evidence type="ECO:0000313" key="3">
    <source>
        <dbReference type="Proteomes" id="UP000028492"/>
    </source>
</evidence>
<gene>
    <name evidence="2" type="ORF">AJAP_13705</name>
</gene>
<dbReference type="Pfam" id="PF13508">
    <property type="entry name" value="Acetyltransf_7"/>
    <property type="match status" value="1"/>
</dbReference>
<dbReference type="InterPro" id="IPR000182">
    <property type="entry name" value="GNAT_dom"/>
</dbReference>
<reference evidence="2 3" key="1">
    <citation type="journal article" date="2014" name="J. Biotechnol.">
        <title>Complete genome sequence of the actinobacterium Amycolatopsis japonica MG417-CF17(T) (=DSM 44213T) producing (S,S)-N,N'-ethylenediaminedisuccinic acid.</title>
        <authorList>
            <person name="Stegmann E."/>
            <person name="Albersmeier A."/>
            <person name="Spohn M."/>
            <person name="Gert H."/>
            <person name="Weber T."/>
            <person name="Wohlleben W."/>
            <person name="Kalinowski J."/>
            <person name="Ruckert C."/>
        </authorList>
    </citation>
    <scope>NUCLEOTIDE SEQUENCE [LARGE SCALE GENOMIC DNA]</scope>
    <source>
        <strain evidence="3">MG417-CF17 (DSM 44213)</strain>
    </source>
</reference>
<keyword evidence="3" id="KW-1185">Reference proteome</keyword>
<accession>A0A075UN49</accession>
<dbReference type="RefSeq" id="WP_038511320.1">
    <property type="nucleotide sequence ID" value="NZ_CP008953.1"/>
</dbReference>
<evidence type="ECO:0000313" key="2">
    <source>
        <dbReference type="EMBL" id="AIG75622.1"/>
    </source>
</evidence>
<dbReference type="GO" id="GO:0016747">
    <property type="term" value="F:acyltransferase activity, transferring groups other than amino-acyl groups"/>
    <property type="evidence" value="ECO:0007669"/>
    <property type="project" value="InterPro"/>
</dbReference>
<dbReference type="CDD" id="cd04301">
    <property type="entry name" value="NAT_SF"/>
    <property type="match status" value="1"/>
</dbReference>
<proteinExistence type="predicted"/>
<dbReference type="AlphaFoldDB" id="A0A075UN49"/>
<organism evidence="2 3">
    <name type="scientific">Amycolatopsis japonica</name>
    <dbReference type="NCBI Taxonomy" id="208439"/>
    <lineage>
        <taxon>Bacteria</taxon>
        <taxon>Bacillati</taxon>
        <taxon>Actinomycetota</taxon>
        <taxon>Actinomycetes</taxon>
        <taxon>Pseudonocardiales</taxon>
        <taxon>Pseudonocardiaceae</taxon>
        <taxon>Amycolatopsis</taxon>
        <taxon>Amycolatopsis japonica group</taxon>
    </lineage>
</organism>
<dbReference type="HOGENOM" id="CLU_060314_0_0_11"/>
<dbReference type="KEGG" id="aja:AJAP_13705"/>
<feature type="domain" description="N-acetyltransferase" evidence="1">
    <location>
        <begin position="138"/>
        <end position="300"/>
    </location>
</feature>
<dbReference type="eggNOG" id="COG0456">
    <property type="taxonomic scope" value="Bacteria"/>
</dbReference>
<protein>
    <recommendedName>
        <fullName evidence="1">N-acetyltransferase domain-containing protein</fullName>
    </recommendedName>
</protein>
<name>A0A075UN49_9PSEU</name>
<dbReference type="Gene3D" id="3.40.630.30">
    <property type="match status" value="1"/>
</dbReference>
<dbReference type="PROSITE" id="PS51186">
    <property type="entry name" value="GNAT"/>
    <property type="match status" value="1"/>
</dbReference>
<dbReference type="STRING" id="208439.AJAP_13705"/>
<sequence>MTPAAERQRARFAALDPLIPPPPPLPPGEPLEAGGASGTITHVRFAAGSWQRLWSPAHLQILSAVLPLDAVAGMSALLSAWRERIALADAEPDSSCTVTWPSRDVAVSRALLDHGLAPQLALAVREPAAGEAHSVPGVTIRASTRGDLEEIVDLRFEELRYTSLVGHGVVRPGAKALLAEEVRRGLQFGGRVWIAEEEGLTVGMVTGGKRSPIPGDALAGRLPPGEWGYVGTLAVTAAARGRGIGRALTAAVHDELFSPSLRGTFVSYNPANPLSPVFWHRQGYRPLWTTWAAAPAAALR</sequence>
<dbReference type="Proteomes" id="UP000028492">
    <property type="component" value="Chromosome"/>
</dbReference>
<evidence type="ECO:0000259" key="1">
    <source>
        <dbReference type="PROSITE" id="PS51186"/>
    </source>
</evidence>